<keyword evidence="3" id="KW-1185">Reference proteome</keyword>
<evidence type="ECO:0000313" key="4">
    <source>
        <dbReference type="RefSeq" id="XP_005096539.1"/>
    </source>
</evidence>
<feature type="compositionally biased region" description="Polar residues" evidence="1">
    <location>
        <begin position="64"/>
        <end position="85"/>
    </location>
</feature>
<feature type="region of interest" description="Disordered" evidence="1">
    <location>
        <begin position="1"/>
        <end position="93"/>
    </location>
</feature>
<dbReference type="Proteomes" id="UP000694888">
    <property type="component" value="Unplaced"/>
</dbReference>
<gene>
    <name evidence="4" type="primary">LOC101861032</name>
</gene>
<dbReference type="PANTHER" id="PTHR46536:SF3">
    <property type="entry name" value="ARF7 EFFECTOR PROTEIN C-TERMINAL DOMAIN-CONTAINING PROTEIN"/>
    <property type="match status" value="1"/>
</dbReference>
<accession>A0ABM0JLJ2</accession>
<feature type="domain" description="ARF7 effector protein C-terminal" evidence="2">
    <location>
        <begin position="96"/>
        <end position="193"/>
    </location>
</feature>
<feature type="compositionally biased region" description="Polar residues" evidence="1">
    <location>
        <begin position="40"/>
        <end position="56"/>
    </location>
</feature>
<name>A0ABM0JLJ2_APLCA</name>
<dbReference type="GeneID" id="101861032"/>
<dbReference type="RefSeq" id="XP_005096539.1">
    <property type="nucleotide sequence ID" value="XM_005096482.3"/>
</dbReference>
<dbReference type="InterPro" id="IPR029264">
    <property type="entry name" value="ARF7EP_C"/>
</dbReference>
<dbReference type="Pfam" id="PF14949">
    <property type="entry name" value="ARF7EP_C"/>
    <property type="match status" value="1"/>
</dbReference>
<organism evidence="3 4">
    <name type="scientific">Aplysia californica</name>
    <name type="common">California sea hare</name>
    <dbReference type="NCBI Taxonomy" id="6500"/>
    <lineage>
        <taxon>Eukaryota</taxon>
        <taxon>Metazoa</taxon>
        <taxon>Spiralia</taxon>
        <taxon>Lophotrochozoa</taxon>
        <taxon>Mollusca</taxon>
        <taxon>Gastropoda</taxon>
        <taxon>Heterobranchia</taxon>
        <taxon>Euthyneura</taxon>
        <taxon>Tectipleura</taxon>
        <taxon>Aplysiida</taxon>
        <taxon>Aplysioidea</taxon>
        <taxon>Aplysiidae</taxon>
        <taxon>Aplysia</taxon>
    </lineage>
</organism>
<protein>
    <submittedName>
        <fullName evidence="4">ARL14 effector protein-like</fullName>
    </submittedName>
</protein>
<evidence type="ECO:0000256" key="1">
    <source>
        <dbReference type="SAM" id="MobiDB-lite"/>
    </source>
</evidence>
<feature type="compositionally biased region" description="Low complexity" evidence="1">
    <location>
        <begin position="29"/>
        <end position="39"/>
    </location>
</feature>
<evidence type="ECO:0000313" key="3">
    <source>
        <dbReference type="Proteomes" id="UP000694888"/>
    </source>
</evidence>
<sequence>MTSMLSRSSSPPVLEISDSNSSNDCNHVSNENENNSKSSFGSLGAQNSSTLGNRTCGTEEKETTAQGQTEPDSQSETSTQKSVTTPAGEGSEDTLELKKLSLDQHGTFMVDFDPERSQREMRKMNRRLHTKESKKNQAYDSQGILLENGLDLCDCLDKDCPGCHFPCPRCNSAKCGSDCRSNRRYIIDFIEVEGMDSMYSFPTS</sequence>
<proteinExistence type="predicted"/>
<evidence type="ECO:0000259" key="2">
    <source>
        <dbReference type="Pfam" id="PF14949"/>
    </source>
</evidence>
<feature type="compositionally biased region" description="Polar residues" evidence="1">
    <location>
        <begin position="1"/>
        <end position="28"/>
    </location>
</feature>
<dbReference type="PANTHER" id="PTHR46536">
    <property type="entry name" value="ARL14 EFFECTOR PROTEIN"/>
    <property type="match status" value="1"/>
</dbReference>
<reference evidence="4" key="1">
    <citation type="submission" date="2025-08" db="UniProtKB">
        <authorList>
            <consortium name="RefSeq"/>
        </authorList>
    </citation>
    <scope>IDENTIFICATION</scope>
</reference>